<evidence type="ECO:0000256" key="1">
    <source>
        <dbReference type="ARBA" id="ARBA00022490"/>
    </source>
</evidence>
<sequence>MEIGDKIKELNMTKDEVDRFSAAFKDEKFRGLLLEYAKELSDPECKKKYEEEIKLLEEERGNAIEFIHPQPFRALKTSVNGKQKCFVNICANEKVGKCEFKWGVSDDGKRGQHWSLPHSLHPGRPERDPKGNKFMIYDVIFHPDTIHMASKNREFMDMVDSTAIQGIQDGFKVRLDQNNVKVLATKYKGTPQPSVIRKPIPGYQTEDPPASPDPLAFPFPYKDPPSGAANQPAAGAKTREESTPRSFVTESPKPGAPTTPHYKLKYRSFIDLQDFRCSRDSAQSPRPGEIVVTVDMPLLKSAKDTSLEVLGKTLRVECKRPAYRLELPLAYPVDEDRGGAKFNTQNGQLTITLPVSPLVQTVDLSFGPRLTEATQNGEIQNRTSEMDEQEELEKEETEQKSEGSEGQRERGVGPERESADAREVGGCDTEEQAGSPRRKDVPTTHVASYTEDNPSETADNRNGVPPHTQKSFKVLEDNTGENSGTSESSFHSRNSKRTEADEETGTPEDMRILTGTLTGTQREMVTQGDTGTEGDTGIERDTGTKGDTGTCAEKEHLQGTSSTEYTAPQLVSDGKSTSSEATGSSELLNSEDRNHQMSPNVPTASAEDQLKKDDSADSVPVGPVSATEEEEHQEDSADTVPVGPASATEEEEHQEDSADTVPVGPVSATEEEEHPEDSADTVPVGPVSATEEEEHQEDSMDAVPVGPVSATEEEEHQEDSPPGQNGSEPVFSRKPPQPLLREMDESGQETIISDHATSAGLSFHNSLLYELD</sequence>
<dbReference type="OrthoDB" id="546764at2759"/>
<dbReference type="Ensembl" id="ENSGMOT00000044349.1">
    <property type="protein sequence ID" value="ENSGMOP00000047185.1"/>
    <property type="gene ID" value="ENSGMOG00000029783.1"/>
</dbReference>
<feature type="compositionally biased region" description="Basic and acidic residues" evidence="4">
    <location>
        <begin position="397"/>
        <end position="425"/>
    </location>
</feature>
<dbReference type="GO" id="GO:0070286">
    <property type="term" value="P:axonemal dynein complex assembly"/>
    <property type="evidence" value="ECO:0007669"/>
    <property type="project" value="UniProtKB-UniRule"/>
</dbReference>
<feature type="domain" description="PIH1 N-terminal" evidence="5">
    <location>
        <begin position="40"/>
        <end position="203"/>
    </location>
</feature>
<dbReference type="InterPro" id="IPR050734">
    <property type="entry name" value="PIH1/Kintoun_subfamily"/>
</dbReference>
<proteinExistence type="inferred from homology"/>
<evidence type="ECO:0000259" key="6">
    <source>
        <dbReference type="Pfam" id="PF18201"/>
    </source>
</evidence>
<organism evidence="7 8">
    <name type="scientific">Gadus morhua</name>
    <name type="common">Atlantic cod</name>
    <dbReference type="NCBI Taxonomy" id="8049"/>
    <lineage>
        <taxon>Eukaryota</taxon>
        <taxon>Metazoa</taxon>
        <taxon>Chordata</taxon>
        <taxon>Craniata</taxon>
        <taxon>Vertebrata</taxon>
        <taxon>Euteleostomi</taxon>
        <taxon>Actinopterygii</taxon>
        <taxon>Neopterygii</taxon>
        <taxon>Teleostei</taxon>
        <taxon>Neoteleostei</taxon>
        <taxon>Acanthomorphata</taxon>
        <taxon>Zeiogadaria</taxon>
        <taxon>Gadariae</taxon>
        <taxon>Gadiformes</taxon>
        <taxon>Gadoidei</taxon>
        <taxon>Gadidae</taxon>
        <taxon>Gadus</taxon>
    </lineage>
</organism>
<dbReference type="PANTHER" id="PTHR22997:SF3">
    <property type="entry name" value="PROTEIN KINTOUN"/>
    <property type="match status" value="1"/>
</dbReference>
<accession>A0A8C5BHQ1</accession>
<protein>
    <recommendedName>
        <fullName evidence="3">Protein kintoun</fullName>
    </recommendedName>
    <alternativeName>
        <fullName evidence="3">Dynein assembly factor 2, axonemal</fullName>
    </alternativeName>
</protein>
<dbReference type="PANTHER" id="PTHR22997">
    <property type="entry name" value="PIH1 DOMAIN-CONTAINING PROTEIN 1"/>
    <property type="match status" value="1"/>
</dbReference>
<dbReference type="GeneID" id="115543961"/>
<feature type="compositionally biased region" description="Polar residues" evidence="4">
    <location>
        <begin position="515"/>
        <end position="524"/>
    </location>
</feature>
<keyword evidence="8" id="KW-1185">Reference proteome</keyword>
<dbReference type="GO" id="GO:0003351">
    <property type="term" value="P:epithelial cilium movement involved in extracellular fluid movement"/>
    <property type="evidence" value="ECO:0007669"/>
    <property type="project" value="TreeGrafter"/>
</dbReference>
<comment type="subcellular location">
    <subcellularLocation>
        <location evidence="3">Cytoplasm</location>
    </subcellularLocation>
    <subcellularLocation>
        <location evidence="2">Dynein axonemal particle</location>
    </subcellularLocation>
    <text evidence="3">Localizes in the apical cytoplasm around the gamma-tubulin-positive pericentriolar region, not in the cilia.</text>
</comment>
<feature type="compositionally biased region" description="Acidic residues" evidence="4">
    <location>
        <begin position="627"/>
        <end position="637"/>
    </location>
</feature>
<comment type="similarity">
    <text evidence="3">Belongs to the PIH1 family. Kintoun subfamily.</text>
</comment>
<dbReference type="GeneTree" id="ENSGT00510000048466"/>
<feature type="region of interest" description="Disordered" evidence="4">
    <location>
        <begin position="193"/>
        <end position="260"/>
    </location>
</feature>
<dbReference type="Pfam" id="PF18201">
    <property type="entry name" value="PIH1_CS"/>
    <property type="match status" value="1"/>
</dbReference>
<feature type="region of interest" description="Disordered" evidence="4">
    <location>
        <begin position="370"/>
        <end position="772"/>
    </location>
</feature>
<dbReference type="InterPro" id="IPR012981">
    <property type="entry name" value="PIH1_N"/>
</dbReference>
<evidence type="ECO:0000256" key="3">
    <source>
        <dbReference type="HAMAP-Rule" id="MF_03069"/>
    </source>
</evidence>
<dbReference type="AlphaFoldDB" id="A0A8C5BHQ1"/>
<gene>
    <name evidence="3" type="primary">DNAAF2</name>
    <name evidence="7" type="synonym">dnaaf2</name>
    <name evidence="3" type="synonym">KTU</name>
</gene>
<feature type="compositionally biased region" description="Polar residues" evidence="4">
    <location>
        <begin position="748"/>
        <end position="765"/>
    </location>
</feature>
<reference evidence="7" key="2">
    <citation type="submission" date="2025-09" db="UniProtKB">
        <authorList>
            <consortium name="Ensembl"/>
        </authorList>
    </citation>
    <scope>IDENTIFICATION</scope>
</reference>
<dbReference type="CDD" id="cd00298">
    <property type="entry name" value="ACD_sHsps_p23-like"/>
    <property type="match status" value="1"/>
</dbReference>
<feature type="compositionally biased region" description="Acidic residues" evidence="4">
    <location>
        <begin position="386"/>
        <end position="396"/>
    </location>
</feature>
<feature type="domain" description="PIH1D1/2/3 CS-like" evidence="6">
    <location>
        <begin position="257"/>
        <end position="355"/>
    </location>
</feature>
<keyword evidence="1 3" id="KW-0963">Cytoplasm</keyword>
<dbReference type="RefSeq" id="XP_030212539.1">
    <property type="nucleotide sequence ID" value="XM_030356679.1"/>
</dbReference>
<evidence type="ECO:0000256" key="4">
    <source>
        <dbReference type="SAM" id="MobiDB-lite"/>
    </source>
</evidence>
<evidence type="ECO:0000313" key="8">
    <source>
        <dbReference type="Proteomes" id="UP000694546"/>
    </source>
</evidence>
<reference evidence="7" key="1">
    <citation type="submission" date="2025-08" db="UniProtKB">
        <authorList>
            <consortium name="Ensembl"/>
        </authorList>
    </citation>
    <scope>IDENTIFICATION</scope>
</reference>
<feature type="compositionally biased region" description="Polar residues" evidence="4">
    <location>
        <begin position="480"/>
        <end position="492"/>
    </location>
</feature>
<dbReference type="InterPro" id="IPR041442">
    <property type="entry name" value="PIH1D1/2/3_CS-like"/>
</dbReference>
<feature type="compositionally biased region" description="Polar residues" evidence="4">
    <location>
        <begin position="574"/>
        <end position="588"/>
    </location>
</feature>
<comment type="function">
    <text evidence="3">Required for cytoplasmic pre-assembly of axonemal dyneins, thereby playing a central role in motility in cilia and flagella. Involved in pre-assembly of dynein arm complexes in the cytoplasm before intraflagellar transport loads them for the ciliary compartment.</text>
</comment>
<dbReference type="HAMAP" id="MF_03069">
    <property type="entry name" value="Kintoun"/>
    <property type="match status" value="1"/>
</dbReference>
<dbReference type="InterPro" id="IPR034727">
    <property type="entry name" value="Kintoun"/>
</dbReference>
<feature type="compositionally biased region" description="Acidic residues" evidence="4">
    <location>
        <begin position="690"/>
        <end position="700"/>
    </location>
</feature>
<feature type="compositionally biased region" description="Polar residues" evidence="4">
    <location>
        <begin position="445"/>
        <end position="457"/>
    </location>
</feature>
<name>A0A8C5BHQ1_GADMO</name>
<dbReference type="GO" id="GO:0005576">
    <property type="term" value="C:extracellular region"/>
    <property type="evidence" value="ECO:0007669"/>
    <property type="project" value="GOC"/>
</dbReference>
<dbReference type="Pfam" id="PF08190">
    <property type="entry name" value="PIH1"/>
    <property type="match status" value="1"/>
</dbReference>
<dbReference type="GO" id="GO:0060285">
    <property type="term" value="P:cilium-dependent cell motility"/>
    <property type="evidence" value="ECO:0007669"/>
    <property type="project" value="UniProtKB-UniRule"/>
</dbReference>
<evidence type="ECO:0000256" key="2">
    <source>
        <dbReference type="ARBA" id="ARBA00024190"/>
    </source>
</evidence>
<feature type="compositionally biased region" description="Acidic residues" evidence="4">
    <location>
        <begin position="648"/>
        <end position="658"/>
    </location>
</feature>
<evidence type="ECO:0000259" key="5">
    <source>
        <dbReference type="Pfam" id="PF08190"/>
    </source>
</evidence>
<dbReference type="GO" id="GO:0120293">
    <property type="term" value="C:dynein axonemal particle"/>
    <property type="evidence" value="ECO:0007669"/>
    <property type="project" value="UniProtKB-SubCell"/>
</dbReference>
<dbReference type="Proteomes" id="UP000694546">
    <property type="component" value="Chromosome 5"/>
</dbReference>
<feature type="compositionally biased region" description="Pro residues" evidence="4">
    <location>
        <begin position="209"/>
        <end position="223"/>
    </location>
</feature>
<feature type="compositionally biased region" description="Polar residues" evidence="4">
    <location>
        <begin position="372"/>
        <end position="383"/>
    </location>
</feature>
<evidence type="ECO:0000313" key="7">
    <source>
        <dbReference type="Ensembl" id="ENSGMOP00000047185.1"/>
    </source>
</evidence>
<feature type="compositionally biased region" description="Acidic residues" evidence="4">
    <location>
        <begin position="669"/>
        <end position="679"/>
    </location>
</feature>